<gene>
    <name evidence="2" type="ORF">GALL_62550</name>
</gene>
<proteinExistence type="predicted"/>
<dbReference type="AlphaFoldDB" id="A0A1J5TE18"/>
<accession>A0A1J5TE18</accession>
<name>A0A1J5TE18_9ZZZZ</name>
<feature type="domain" description="Haem-binding" evidence="1">
    <location>
        <begin position="12"/>
        <end position="147"/>
    </location>
</feature>
<sequence length="170" mass="19608">MKILKKILVALLVVLIVIQFIHPKKNQSTEILATDISKTYAVPKDVETILAKACNDCHSNNTIYPWYNNIQPVAWWLQDHVNEGKEHLNFSDFTSMKVARQYKRLDDCIKEVKEGGMPLDSYTWIHKNAILTDVEKQTLYNWCNAVRDSIKAKYPADSLVIPKKKSEDSE</sequence>
<dbReference type="Pfam" id="PF14376">
    <property type="entry name" value="Haem_bd"/>
    <property type="match status" value="1"/>
</dbReference>
<protein>
    <recommendedName>
        <fullName evidence="1">Haem-binding domain-containing protein</fullName>
    </recommendedName>
</protein>
<evidence type="ECO:0000259" key="1">
    <source>
        <dbReference type="SMART" id="SM01235"/>
    </source>
</evidence>
<dbReference type="InterPro" id="IPR025992">
    <property type="entry name" value="Haem-bd"/>
</dbReference>
<dbReference type="EMBL" id="MLJW01000018">
    <property type="protein sequence ID" value="OIR12004.1"/>
    <property type="molecule type" value="Genomic_DNA"/>
</dbReference>
<organism evidence="2">
    <name type="scientific">mine drainage metagenome</name>
    <dbReference type="NCBI Taxonomy" id="410659"/>
    <lineage>
        <taxon>unclassified sequences</taxon>
        <taxon>metagenomes</taxon>
        <taxon>ecological metagenomes</taxon>
    </lineage>
</organism>
<comment type="caution">
    <text evidence="2">The sequence shown here is derived from an EMBL/GenBank/DDBJ whole genome shotgun (WGS) entry which is preliminary data.</text>
</comment>
<evidence type="ECO:0000313" key="2">
    <source>
        <dbReference type="EMBL" id="OIR12004.1"/>
    </source>
</evidence>
<reference evidence="2" key="1">
    <citation type="submission" date="2016-10" db="EMBL/GenBank/DDBJ databases">
        <title>Sequence of Gallionella enrichment culture.</title>
        <authorList>
            <person name="Poehlein A."/>
            <person name="Muehling M."/>
            <person name="Daniel R."/>
        </authorList>
    </citation>
    <scope>NUCLEOTIDE SEQUENCE</scope>
</reference>
<dbReference type="SMART" id="SM01235">
    <property type="entry name" value="Haem_bd"/>
    <property type="match status" value="1"/>
</dbReference>